<proteinExistence type="predicted"/>
<comment type="caution">
    <text evidence="2">The sequence shown here is derived from an EMBL/GenBank/DDBJ whole genome shotgun (WGS) entry which is preliminary data.</text>
</comment>
<organism evidence="2 3">
    <name type="scientific">Glomus cerebriforme</name>
    <dbReference type="NCBI Taxonomy" id="658196"/>
    <lineage>
        <taxon>Eukaryota</taxon>
        <taxon>Fungi</taxon>
        <taxon>Fungi incertae sedis</taxon>
        <taxon>Mucoromycota</taxon>
        <taxon>Glomeromycotina</taxon>
        <taxon>Glomeromycetes</taxon>
        <taxon>Glomerales</taxon>
        <taxon>Glomeraceae</taxon>
        <taxon>Glomus</taxon>
    </lineage>
</organism>
<keyword evidence="3" id="KW-1185">Reference proteome</keyword>
<evidence type="ECO:0000313" key="2">
    <source>
        <dbReference type="EMBL" id="RIA89527.1"/>
    </source>
</evidence>
<reference evidence="2 3" key="1">
    <citation type="submission" date="2018-06" db="EMBL/GenBank/DDBJ databases">
        <title>Comparative genomics reveals the genomic features of Rhizophagus irregularis, R. cerebriforme, R. diaphanum and Gigaspora rosea, and their symbiotic lifestyle signature.</title>
        <authorList>
            <person name="Morin E."/>
            <person name="San Clemente H."/>
            <person name="Chen E.C.H."/>
            <person name="De La Providencia I."/>
            <person name="Hainaut M."/>
            <person name="Kuo A."/>
            <person name="Kohler A."/>
            <person name="Murat C."/>
            <person name="Tang N."/>
            <person name="Roy S."/>
            <person name="Loubradou J."/>
            <person name="Henrissat B."/>
            <person name="Grigoriev I.V."/>
            <person name="Corradi N."/>
            <person name="Roux C."/>
            <person name="Martin F.M."/>
        </authorList>
    </citation>
    <scope>NUCLEOTIDE SEQUENCE [LARGE SCALE GENOMIC DNA]</scope>
    <source>
        <strain evidence="2 3">DAOM 227022</strain>
    </source>
</reference>
<name>A0A397T0E7_9GLOM</name>
<dbReference type="EMBL" id="QKYT01000217">
    <property type="protein sequence ID" value="RIA89527.1"/>
    <property type="molecule type" value="Genomic_DNA"/>
</dbReference>
<dbReference type="AlphaFoldDB" id="A0A397T0E7"/>
<accession>A0A397T0E7</accession>
<dbReference type="EMBL" id="QKYT01000806">
    <property type="protein sequence ID" value="RIA81390.1"/>
    <property type="molecule type" value="Genomic_DNA"/>
</dbReference>
<protein>
    <submittedName>
        <fullName evidence="2">Uncharacterized protein</fullName>
    </submittedName>
</protein>
<dbReference type="Proteomes" id="UP000265703">
    <property type="component" value="Unassembled WGS sequence"/>
</dbReference>
<gene>
    <name evidence="2" type="ORF">C1645_738600</name>
    <name evidence="1" type="ORF">C1645_790550</name>
</gene>
<evidence type="ECO:0000313" key="1">
    <source>
        <dbReference type="EMBL" id="RIA81390.1"/>
    </source>
</evidence>
<evidence type="ECO:0000313" key="3">
    <source>
        <dbReference type="Proteomes" id="UP000265703"/>
    </source>
</evidence>
<dbReference type="OrthoDB" id="2353042at2759"/>
<sequence length="217" mass="25326">MTSQPVRWEAPELIEILGFINNHFDAWHKNRLDACNMAIKATNNSRDAKSIYNKVHSLIKPVEEFLKTGKKSTTCTIVWENRAIHGLLREIIKQKKKYEENSSRASDSDVEMIIYDDDDEVTTEATTETSRPFSTEMVDIIYNEKIQQIDQSRYKLIETIGQTNDTFKKYNFPSHYSIETIDSSCAEKSKQIFKLRSELITMIETANNMYEKMKNFQ</sequence>